<keyword evidence="3" id="KW-1185">Reference proteome</keyword>
<dbReference type="Gene3D" id="1.10.10.10">
    <property type="entry name" value="Winged helix-like DNA-binding domain superfamily/Winged helix DNA-binding domain"/>
    <property type="match status" value="1"/>
</dbReference>
<dbReference type="AlphaFoldDB" id="A0A128A4K8"/>
<feature type="domain" description="ArnR1-like winged helix-turn-helix" evidence="1">
    <location>
        <begin position="2"/>
        <end position="70"/>
    </location>
</feature>
<reference evidence="3" key="1">
    <citation type="submission" date="2015-10" db="EMBL/GenBank/DDBJ databases">
        <authorList>
            <person name="Lehtovirta-Morley L.E."/>
            <person name="Vieille C."/>
        </authorList>
    </citation>
    <scope>NUCLEOTIDE SEQUENCE [LARGE SCALE GENOMIC DNA]</scope>
</reference>
<dbReference type="Proteomes" id="UP000196239">
    <property type="component" value="Chromosome 1"/>
</dbReference>
<dbReference type="InterPro" id="IPR036388">
    <property type="entry name" value="WH-like_DNA-bd_sf"/>
</dbReference>
<dbReference type="EMBL" id="LN890280">
    <property type="protein sequence ID" value="CUR52252.1"/>
    <property type="molecule type" value="Genomic_DNA"/>
</dbReference>
<accession>A0A128A4K8</accession>
<evidence type="ECO:0000313" key="2">
    <source>
        <dbReference type="EMBL" id="CUR52252.1"/>
    </source>
</evidence>
<organism evidence="2 3">
    <name type="scientific">Nitrosotalea devaniterrae</name>
    <dbReference type="NCBI Taxonomy" id="1078905"/>
    <lineage>
        <taxon>Archaea</taxon>
        <taxon>Nitrososphaerota</taxon>
        <taxon>Nitrososphaeria</taxon>
        <taxon>Nitrosotaleales</taxon>
        <taxon>Nitrosotaleaceae</taxon>
        <taxon>Nitrosotalea</taxon>
    </lineage>
</organism>
<proteinExistence type="predicted"/>
<dbReference type="Pfam" id="PF14947">
    <property type="entry name" value="HTH_45"/>
    <property type="match status" value="1"/>
</dbReference>
<dbReference type="KEGG" id="ndv:NDEV_1487"/>
<protein>
    <recommendedName>
        <fullName evidence="1">ArnR1-like winged helix-turn-helix domain-containing protein</fullName>
    </recommendedName>
</protein>
<dbReference type="InterPro" id="IPR036390">
    <property type="entry name" value="WH_DNA-bd_sf"/>
</dbReference>
<sequence>MAMILQSTHNGVTKTKIMYKAYLSYTQVKEYLAFLQDNHLIKYEEGNQIYRITDKGRGFLEAYDKINDLISTKVDDKILRM</sequence>
<gene>
    <name evidence="2" type="ORF">NDEV_1487</name>
</gene>
<dbReference type="SUPFAM" id="SSF46785">
    <property type="entry name" value="Winged helix' DNA-binding domain"/>
    <property type="match status" value="1"/>
</dbReference>
<name>A0A128A4K8_9ARCH</name>
<evidence type="ECO:0000313" key="3">
    <source>
        <dbReference type="Proteomes" id="UP000196239"/>
    </source>
</evidence>
<dbReference type="InterPro" id="IPR038723">
    <property type="entry name" value="ArnR1-like_HTH"/>
</dbReference>
<evidence type="ECO:0000259" key="1">
    <source>
        <dbReference type="Pfam" id="PF14947"/>
    </source>
</evidence>